<proteinExistence type="predicted"/>
<gene>
    <name evidence="2" type="ORF">CIK64_01630</name>
</gene>
<evidence type="ECO:0000313" key="2">
    <source>
        <dbReference type="EMBL" id="PCC48413.1"/>
    </source>
</evidence>
<keyword evidence="1" id="KW-0472">Membrane</keyword>
<feature type="transmembrane region" description="Helical" evidence="1">
    <location>
        <begin position="295"/>
        <end position="313"/>
    </location>
</feature>
<dbReference type="RefSeq" id="WP_096161539.1">
    <property type="nucleotide sequence ID" value="NZ_JABUXY010000001.1"/>
</dbReference>
<feature type="transmembrane region" description="Helical" evidence="1">
    <location>
        <begin position="130"/>
        <end position="151"/>
    </location>
</feature>
<keyword evidence="1" id="KW-0812">Transmembrane</keyword>
<feature type="transmembrane region" description="Helical" evidence="1">
    <location>
        <begin position="487"/>
        <end position="507"/>
    </location>
</feature>
<feature type="transmembrane region" description="Helical" evidence="1">
    <location>
        <begin position="407"/>
        <end position="432"/>
    </location>
</feature>
<evidence type="ECO:0008006" key="4">
    <source>
        <dbReference type="Google" id="ProtNLM"/>
    </source>
</evidence>
<feature type="transmembrane region" description="Helical" evidence="1">
    <location>
        <begin position="20"/>
        <end position="37"/>
    </location>
</feature>
<keyword evidence="1" id="KW-1133">Transmembrane helix</keyword>
<accession>A0A2A3ZA64</accession>
<feature type="transmembrane region" description="Helical" evidence="1">
    <location>
        <begin position="377"/>
        <end position="401"/>
    </location>
</feature>
<evidence type="ECO:0000313" key="3">
    <source>
        <dbReference type="Proteomes" id="UP000217564"/>
    </source>
</evidence>
<sequence length="513" mass="53412">MTAFTGTGSLIRFVLRRDRWVLPFWIAVAAFIPFSLASGTDTLYPTPEALQNYTEASMSNPATVAMRGLIYAPTLGGVSAWGAGMSSALVCAIASLLTVIRHTRAEEEAGRLEILGATGIGRHTNLTATLIVVLVANLATGMLLALGLISLDLPPSGGIVLGLSCAAVGVSLGAVAALAAQLTPSSRAARGIAFGSLATLFALRAVGDVQADNLSWLSWSSPFGWARLTQPYVGDRWWIFGLFALFILVLSAAAYALSSRRDLATGLLPERFGPATAPPRLRGVFALAWRSHRGALLAWSTAYALLGVLIGAAGRGSTEEQLGGAFTGADALFSFLLLIFSQAAAGYAILTALRGGSEERDGLAELLLSSAPNRVRWAGAHLAFAVVGPVALLGLAGLGMALTSSDFLGTLVAALIWLPAVWLIAAIALALWGWLPRLATPVSWALLAGFLFLELAFEFGQVGEAVVELSPFTHIPRVLLGADLAPLPLAVLLAITTGLIAVGLAGIRRRDIG</sequence>
<reference evidence="2 3" key="1">
    <citation type="journal article" date="2017" name="Elife">
        <title>Extensive horizontal gene transfer in cheese-associated bacteria.</title>
        <authorList>
            <person name="Bonham K.S."/>
            <person name="Wolfe B.E."/>
            <person name="Dutton R.J."/>
        </authorList>
    </citation>
    <scope>NUCLEOTIDE SEQUENCE [LARGE SCALE GENOMIC DNA]</scope>
    <source>
        <strain evidence="2 3">947_7</strain>
    </source>
</reference>
<evidence type="ECO:0000256" key="1">
    <source>
        <dbReference type="SAM" id="Phobius"/>
    </source>
</evidence>
<feature type="transmembrane region" description="Helical" evidence="1">
    <location>
        <begin position="191"/>
        <end position="207"/>
    </location>
</feature>
<feature type="transmembrane region" description="Helical" evidence="1">
    <location>
        <begin position="78"/>
        <end position="100"/>
    </location>
</feature>
<feature type="transmembrane region" description="Helical" evidence="1">
    <location>
        <begin position="444"/>
        <end position="467"/>
    </location>
</feature>
<dbReference type="EMBL" id="NRGP01000002">
    <property type="protein sequence ID" value="PCC48413.1"/>
    <property type="molecule type" value="Genomic_DNA"/>
</dbReference>
<name>A0A2A3ZA64_BREAU</name>
<dbReference type="Proteomes" id="UP000217564">
    <property type="component" value="Unassembled WGS sequence"/>
</dbReference>
<organism evidence="2 3">
    <name type="scientific">Brevibacterium aurantiacum</name>
    <dbReference type="NCBI Taxonomy" id="273384"/>
    <lineage>
        <taxon>Bacteria</taxon>
        <taxon>Bacillati</taxon>
        <taxon>Actinomycetota</taxon>
        <taxon>Actinomycetes</taxon>
        <taxon>Micrococcales</taxon>
        <taxon>Brevibacteriaceae</taxon>
        <taxon>Brevibacterium</taxon>
    </lineage>
</organism>
<dbReference type="AlphaFoldDB" id="A0A2A3ZA64"/>
<protein>
    <recommendedName>
        <fullName evidence="4">ABC transporter permease</fullName>
    </recommendedName>
</protein>
<feature type="transmembrane region" description="Helical" evidence="1">
    <location>
        <begin position="237"/>
        <end position="257"/>
    </location>
</feature>
<feature type="transmembrane region" description="Helical" evidence="1">
    <location>
        <begin position="333"/>
        <end position="356"/>
    </location>
</feature>
<feature type="transmembrane region" description="Helical" evidence="1">
    <location>
        <begin position="157"/>
        <end position="179"/>
    </location>
</feature>
<comment type="caution">
    <text evidence="2">The sequence shown here is derived from an EMBL/GenBank/DDBJ whole genome shotgun (WGS) entry which is preliminary data.</text>
</comment>